<evidence type="ECO:0000313" key="2">
    <source>
        <dbReference type="EMBL" id="AZQ73916.1"/>
    </source>
</evidence>
<proteinExistence type="predicted"/>
<organism evidence="2 3">
    <name type="scientific">Streptomyces luteoverticillatus</name>
    <name type="common">Streptoverticillium luteoverticillatus</name>
    <dbReference type="NCBI Taxonomy" id="66425"/>
    <lineage>
        <taxon>Bacteria</taxon>
        <taxon>Bacillati</taxon>
        <taxon>Actinomycetota</taxon>
        <taxon>Actinomycetes</taxon>
        <taxon>Kitasatosporales</taxon>
        <taxon>Streptomycetaceae</taxon>
        <taxon>Streptomyces</taxon>
    </lineage>
</organism>
<gene>
    <name evidence="2" type="ORF">EKH77_24255</name>
</gene>
<keyword evidence="3" id="KW-1185">Reference proteome</keyword>
<accession>A0A3S9PNF5</accession>
<reference evidence="2 3" key="1">
    <citation type="submission" date="2018-12" db="EMBL/GenBank/DDBJ databases">
        <title>The whole draft genome of Streptomyce luteoverticillatus CGMCC 15060.</title>
        <authorList>
            <person name="Feng Z."/>
            <person name="Chen G."/>
            <person name="Zhang J."/>
            <person name="Zhu H."/>
            <person name="Yu X."/>
            <person name="Zhang W."/>
            <person name="Zhang X."/>
        </authorList>
    </citation>
    <scope>NUCLEOTIDE SEQUENCE [LARGE SCALE GENOMIC DNA]</scope>
    <source>
        <strain evidence="2 3">CGMCC 15060</strain>
    </source>
</reference>
<evidence type="ECO:0000256" key="1">
    <source>
        <dbReference type="SAM" id="MobiDB-lite"/>
    </source>
</evidence>
<dbReference type="Proteomes" id="UP000267900">
    <property type="component" value="Chromosome"/>
</dbReference>
<dbReference type="AlphaFoldDB" id="A0A3S9PNF5"/>
<name>A0A3S9PNF5_STRLT</name>
<feature type="region of interest" description="Disordered" evidence="1">
    <location>
        <begin position="1"/>
        <end position="32"/>
    </location>
</feature>
<protein>
    <submittedName>
        <fullName evidence="2">Uncharacterized protein</fullName>
    </submittedName>
</protein>
<sequence length="66" mass="6898">MVVQRTEAGLRRTLVGSTPANARPDGSGDERGVGAEELTTVLKNEFRIALGAGGAAILTRVYRVAT</sequence>
<dbReference type="EMBL" id="CP034587">
    <property type="protein sequence ID" value="AZQ73916.1"/>
    <property type="molecule type" value="Genomic_DNA"/>
</dbReference>
<evidence type="ECO:0000313" key="3">
    <source>
        <dbReference type="Proteomes" id="UP000267900"/>
    </source>
</evidence>